<keyword evidence="3" id="KW-1185">Reference proteome</keyword>
<name>A0ABR3G777_9PEZI</name>
<dbReference type="PIRSF" id="PIRSF002590">
    <property type="entry name" value="HSP9/HSP12_fun"/>
    <property type="match status" value="1"/>
</dbReference>
<sequence>MSDTGRKSMTDQLGDKMRPDSQKTTTEKMGDAASGMGDRVAGAVQPDSQKSTTQKMGDSMRSGGDNTSGQGKGMAQSVSDMASNAAQGVKDTMGSAMGAGNTGATERK</sequence>
<dbReference type="Pfam" id="PF04119">
    <property type="entry name" value="HSP9_HSP12"/>
    <property type="match status" value="1"/>
</dbReference>
<evidence type="ECO:0000313" key="2">
    <source>
        <dbReference type="EMBL" id="KAL0631794.1"/>
    </source>
</evidence>
<evidence type="ECO:0000313" key="3">
    <source>
        <dbReference type="Proteomes" id="UP001447188"/>
    </source>
</evidence>
<protein>
    <submittedName>
        <fullName evidence="2">Uncharacterized protein</fullName>
    </submittedName>
</protein>
<feature type="compositionally biased region" description="Basic and acidic residues" evidence="1">
    <location>
        <begin position="1"/>
        <end position="30"/>
    </location>
</feature>
<feature type="compositionally biased region" description="Polar residues" evidence="1">
    <location>
        <begin position="46"/>
        <end position="56"/>
    </location>
</feature>
<proteinExistence type="predicted"/>
<feature type="region of interest" description="Disordered" evidence="1">
    <location>
        <begin position="1"/>
        <end position="108"/>
    </location>
</feature>
<dbReference type="EMBL" id="JBBBZM010000211">
    <property type="protein sequence ID" value="KAL0631794.1"/>
    <property type="molecule type" value="Genomic_DNA"/>
</dbReference>
<dbReference type="Gene3D" id="6.10.250.2440">
    <property type="match status" value="2"/>
</dbReference>
<dbReference type="Proteomes" id="UP001447188">
    <property type="component" value="Unassembled WGS sequence"/>
</dbReference>
<evidence type="ECO:0000256" key="1">
    <source>
        <dbReference type="SAM" id="MobiDB-lite"/>
    </source>
</evidence>
<reference evidence="2 3" key="1">
    <citation type="submission" date="2024-02" db="EMBL/GenBank/DDBJ databases">
        <title>Discinaceae phylogenomics.</title>
        <authorList>
            <person name="Dirks A.C."/>
            <person name="James T.Y."/>
        </authorList>
    </citation>
    <scope>NUCLEOTIDE SEQUENCE [LARGE SCALE GENOMIC DNA]</scope>
    <source>
        <strain evidence="2 3">ACD0624</strain>
    </source>
</reference>
<dbReference type="InterPro" id="IPR007250">
    <property type="entry name" value="HSP9_HSP12"/>
</dbReference>
<organism evidence="2 3">
    <name type="scientific">Discina gigas</name>
    <dbReference type="NCBI Taxonomy" id="1032678"/>
    <lineage>
        <taxon>Eukaryota</taxon>
        <taxon>Fungi</taxon>
        <taxon>Dikarya</taxon>
        <taxon>Ascomycota</taxon>
        <taxon>Pezizomycotina</taxon>
        <taxon>Pezizomycetes</taxon>
        <taxon>Pezizales</taxon>
        <taxon>Discinaceae</taxon>
        <taxon>Discina</taxon>
    </lineage>
</organism>
<gene>
    <name evidence="2" type="ORF">Q9L58_009339</name>
</gene>
<feature type="compositionally biased region" description="Polar residues" evidence="1">
    <location>
        <begin position="76"/>
        <end position="86"/>
    </location>
</feature>
<accession>A0ABR3G777</accession>
<comment type="caution">
    <text evidence="2">The sequence shown here is derived from an EMBL/GenBank/DDBJ whole genome shotgun (WGS) entry which is preliminary data.</text>
</comment>